<comment type="caution">
    <text evidence="6">The sequence shown here is derived from an EMBL/GenBank/DDBJ whole genome shotgun (WGS) entry which is preliminary data.</text>
</comment>
<feature type="domain" description="BRX" evidence="5">
    <location>
        <begin position="148"/>
        <end position="203"/>
    </location>
</feature>
<dbReference type="Proteomes" id="UP001370490">
    <property type="component" value="Unassembled WGS sequence"/>
</dbReference>
<dbReference type="InterPro" id="IPR044532">
    <property type="entry name" value="BRX-like"/>
</dbReference>
<protein>
    <submittedName>
        <fullName evidence="6">Brevis radix (BRX) domain</fullName>
    </submittedName>
</protein>
<gene>
    <name evidence="6" type="ORF">RJ641_003864</name>
</gene>
<dbReference type="EMBL" id="JBAMMX010000012">
    <property type="protein sequence ID" value="KAK6929770.1"/>
    <property type="molecule type" value="Genomic_DNA"/>
</dbReference>
<feature type="region of interest" description="Disordered" evidence="4">
    <location>
        <begin position="102"/>
        <end position="145"/>
    </location>
</feature>
<accession>A0AAN8V8Z7</accession>
<sequence>MLKQKCELQEDELQKVRKNITEPPFLPEEQSTSPVTKDGMISVTSQLMEVIEKMPPEACNSRTFKAMHAKVEAFLDTYRTLISKETSMQDQMVGDHREVNGVRDFSEESTTQDNGSSLPETKESVVQPNTENNSRSLKTSPSTSVGQTQVIEQFEPGVYVTVILLQNGTKIFQRVRFSKRRFDENQAEEWWKANKDRLLKRYTPVPSNHLSASSTTTQMPVEENRPSVEENGETPLAPPSET</sequence>
<keyword evidence="3" id="KW-0539">Nucleus</keyword>
<dbReference type="AlphaFoldDB" id="A0AAN8V8Z7"/>
<organism evidence="6 7">
    <name type="scientific">Dillenia turbinata</name>
    <dbReference type="NCBI Taxonomy" id="194707"/>
    <lineage>
        <taxon>Eukaryota</taxon>
        <taxon>Viridiplantae</taxon>
        <taxon>Streptophyta</taxon>
        <taxon>Embryophyta</taxon>
        <taxon>Tracheophyta</taxon>
        <taxon>Spermatophyta</taxon>
        <taxon>Magnoliopsida</taxon>
        <taxon>eudicotyledons</taxon>
        <taxon>Gunneridae</taxon>
        <taxon>Pentapetalae</taxon>
        <taxon>Dilleniales</taxon>
        <taxon>Dilleniaceae</taxon>
        <taxon>Dillenia</taxon>
    </lineage>
</organism>
<feature type="region of interest" description="Disordered" evidence="4">
    <location>
        <begin position="203"/>
        <end position="242"/>
    </location>
</feature>
<evidence type="ECO:0000313" key="6">
    <source>
        <dbReference type="EMBL" id="KAK6929770.1"/>
    </source>
</evidence>
<evidence type="ECO:0000259" key="5">
    <source>
        <dbReference type="PROSITE" id="PS51514"/>
    </source>
</evidence>
<evidence type="ECO:0000256" key="2">
    <source>
        <dbReference type="ARBA" id="ARBA00009057"/>
    </source>
</evidence>
<dbReference type="GO" id="GO:0005634">
    <property type="term" value="C:nucleus"/>
    <property type="evidence" value="ECO:0007669"/>
    <property type="project" value="UniProtKB-SubCell"/>
</dbReference>
<dbReference type="InterPro" id="IPR013591">
    <property type="entry name" value="Brevis_radix_dom"/>
</dbReference>
<proteinExistence type="inferred from homology"/>
<keyword evidence="7" id="KW-1185">Reference proteome</keyword>
<dbReference type="PANTHER" id="PTHR46058">
    <property type="entry name" value="PROTEIN BREVIS RADIX-LIKE 1"/>
    <property type="match status" value="1"/>
</dbReference>
<name>A0AAN8V8Z7_9MAGN</name>
<evidence type="ECO:0000313" key="7">
    <source>
        <dbReference type="Proteomes" id="UP001370490"/>
    </source>
</evidence>
<evidence type="ECO:0000256" key="4">
    <source>
        <dbReference type="SAM" id="MobiDB-lite"/>
    </source>
</evidence>
<feature type="compositionally biased region" description="Polar residues" evidence="4">
    <location>
        <begin position="108"/>
        <end position="145"/>
    </location>
</feature>
<evidence type="ECO:0000256" key="3">
    <source>
        <dbReference type="ARBA" id="ARBA00023242"/>
    </source>
</evidence>
<comment type="subcellular location">
    <subcellularLocation>
        <location evidence="1">Nucleus</location>
    </subcellularLocation>
</comment>
<evidence type="ECO:0000256" key="1">
    <source>
        <dbReference type="ARBA" id="ARBA00004123"/>
    </source>
</evidence>
<dbReference type="PANTHER" id="PTHR46058:SF2">
    <property type="entry name" value="PROTEIN BREVIS RADIX-LIKE 3"/>
    <property type="match status" value="1"/>
</dbReference>
<feature type="compositionally biased region" description="Polar residues" evidence="4">
    <location>
        <begin position="205"/>
        <end position="219"/>
    </location>
</feature>
<dbReference type="Pfam" id="PF08381">
    <property type="entry name" value="BRX"/>
    <property type="match status" value="1"/>
</dbReference>
<dbReference type="PROSITE" id="PS51514">
    <property type="entry name" value="BRX"/>
    <property type="match status" value="1"/>
</dbReference>
<reference evidence="6 7" key="1">
    <citation type="submission" date="2023-12" db="EMBL/GenBank/DDBJ databases">
        <title>A high-quality genome assembly for Dillenia turbinata (Dilleniales).</title>
        <authorList>
            <person name="Chanderbali A."/>
        </authorList>
    </citation>
    <scope>NUCLEOTIDE SEQUENCE [LARGE SCALE GENOMIC DNA]</scope>
    <source>
        <strain evidence="6">LSX21</strain>
        <tissue evidence="6">Leaf</tissue>
    </source>
</reference>
<comment type="similarity">
    <text evidence="2">Belongs to the BRX family.</text>
</comment>